<evidence type="ECO:0000313" key="2">
    <source>
        <dbReference type="EMBL" id="KAK9913672.1"/>
    </source>
</evidence>
<gene>
    <name evidence="2" type="ORF">M0R45_037482</name>
</gene>
<accession>A0AAW1W3M1</accession>
<reference evidence="2 3" key="1">
    <citation type="journal article" date="2023" name="G3 (Bethesda)">
        <title>A chromosome-length genome assembly and annotation of blackberry (Rubus argutus, cv. 'Hillquist').</title>
        <authorList>
            <person name="Bruna T."/>
            <person name="Aryal R."/>
            <person name="Dudchenko O."/>
            <person name="Sargent D.J."/>
            <person name="Mead D."/>
            <person name="Buti M."/>
            <person name="Cavallini A."/>
            <person name="Hytonen T."/>
            <person name="Andres J."/>
            <person name="Pham M."/>
            <person name="Weisz D."/>
            <person name="Mascagni F."/>
            <person name="Usai G."/>
            <person name="Natali L."/>
            <person name="Bassil N."/>
            <person name="Fernandez G.E."/>
            <person name="Lomsadze A."/>
            <person name="Armour M."/>
            <person name="Olukolu B."/>
            <person name="Poorten T."/>
            <person name="Britton C."/>
            <person name="Davik J."/>
            <person name="Ashrafi H."/>
            <person name="Aiden E.L."/>
            <person name="Borodovsky M."/>
            <person name="Worthington M."/>
        </authorList>
    </citation>
    <scope>NUCLEOTIDE SEQUENCE [LARGE SCALE GENOMIC DNA]</scope>
    <source>
        <strain evidence="2">PI 553951</strain>
    </source>
</reference>
<dbReference type="AlphaFoldDB" id="A0AAW1W3M1"/>
<dbReference type="Proteomes" id="UP001457282">
    <property type="component" value="Unassembled WGS sequence"/>
</dbReference>
<comment type="caution">
    <text evidence="2">The sequence shown here is derived from an EMBL/GenBank/DDBJ whole genome shotgun (WGS) entry which is preliminary data.</text>
</comment>
<name>A0AAW1W3M1_RUBAR</name>
<sequence>MERMGLGMEKKTRDKKQAGARDRPIYLQVQGEHKSCLWFVIEDGRRPREQENGKTTSRSEENDDKVIFRQLNLPQFDYDRFPNSLVVLKSRLYLIGGSKRTTKTGGLEPGLLWI</sequence>
<evidence type="ECO:0000313" key="3">
    <source>
        <dbReference type="Proteomes" id="UP001457282"/>
    </source>
</evidence>
<proteinExistence type="predicted"/>
<protein>
    <submittedName>
        <fullName evidence="2">Uncharacterized protein</fullName>
    </submittedName>
</protein>
<feature type="region of interest" description="Disordered" evidence="1">
    <location>
        <begin position="1"/>
        <end position="24"/>
    </location>
</feature>
<keyword evidence="3" id="KW-1185">Reference proteome</keyword>
<dbReference type="EMBL" id="JBEDUW010000007">
    <property type="protein sequence ID" value="KAK9913672.1"/>
    <property type="molecule type" value="Genomic_DNA"/>
</dbReference>
<organism evidence="2 3">
    <name type="scientific">Rubus argutus</name>
    <name type="common">Southern blackberry</name>
    <dbReference type="NCBI Taxonomy" id="59490"/>
    <lineage>
        <taxon>Eukaryota</taxon>
        <taxon>Viridiplantae</taxon>
        <taxon>Streptophyta</taxon>
        <taxon>Embryophyta</taxon>
        <taxon>Tracheophyta</taxon>
        <taxon>Spermatophyta</taxon>
        <taxon>Magnoliopsida</taxon>
        <taxon>eudicotyledons</taxon>
        <taxon>Gunneridae</taxon>
        <taxon>Pentapetalae</taxon>
        <taxon>rosids</taxon>
        <taxon>fabids</taxon>
        <taxon>Rosales</taxon>
        <taxon>Rosaceae</taxon>
        <taxon>Rosoideae</taxon>
        <taxon>Rosoideae incertae sedis</taxon>
        <taxon>Rubus</taxon>
    </lineage>
</organism>
<evidence type="ECO:0000256" key="1">
    <source>
        <dbReference type="SAM" id="MobiDB-lite"/>
    </source>
</evidence>